<evidence type="ECO:0000256" key="5">
    <source>
        <dbReference type="PROSITE-ProRule" id="PRU10099"/>
    </source>
</evidence>
<dbReference type="InterPro" id="IPR036152">
    <property type="entry name" value="Asp/glu_Ase-like_sf"/>
</dbReference>
<dbReference type="SFLD" id="SFLDS00057">
    <property type="entry name" value="Glutaminase/Asparaginase"/>
    <property type="match status" value="1"/>
</dbReference>
<dbReference type="PIRSF" id="PIRSF001220">
    <property type="entry name" value="L-ASNase_gatD"/>
    <property type="match status" value="1"/>
</dbReference>
<evidence type="ECO:0008006" key="11">
    <source>
        <dbReference type="Google" id="ProtNLM"/>
    </source>
</evidence>
<dbReference type="PROSITE" id="PS51732">
    <property type="entry name" value="ASN_GLN_ASE_3"/>
    <property type="match status" value="1"/>
</dbReference>
<evidence type="ECO:0000256" key="3">
    <source>
        <dbReference type="PIRSR" id="PIRSR001220-1"/>
    </source>
</evidence>
<evidence type="ECO:0000256" key="6">
    <source>
        <dbReference type="PROSITE-ProRule" id="PRU10100"/>
    </source>
</evidence>
<dbReference type="AlphaFoldDB" id="A0A140IDE1"/>
<accession>A0A140IDE1</accession>
<dbReference type="CDD" id="cd08964">
    <property type="entry name" value="L-asparaginase_II"/>
    <property type="match status" value="1"/>
</dbReference>
<evidence type="ECO:0000313" key="10">
    <source>
        <dbReference type="Proteomes" id="UP000036902"/>
    </source>
</evidence>
<dbReference type="Gene3D" id="3.40.50.1170">
    <property type="entry name" value="L-asparaginase, N-terminal domain"/>
    <property type="match status" value="1"/>
</dbReference>
<dbReference type="Gene3D" id="3.40.50.40">
    <property type="match status" value="1"/>
</dbReference>
<keyword evidence="2" id="KW-0378">Hydrolase</keyword>
<keyword evidence="10" id="KW-1185">Reference proteome</keyword>
<dbReference type="GO" id="GO:0004067">
    <property type="term" value="F:asparaginase activity"/>
    <property type="evidence" value="ECO:0007669"/>
    <property type="project" value="UniProtKB-UniRule"/>
</dbReference>
<dbReference type="InterPro" id="IPR040919">
    <property type="entry name" value="Asparaginase_C"/>
</dbReference>
<feature type="domain" description="L-asparaginase N-terminal" evidence="7">
    <location>
        <begin position="3"/>
        <end position="193"/>
    </location>
</feature>
<dbReference type="PROSITE" id="PS00144">
    <property type="entry name" value="ASN_GLN_ASE_1"/>
    <property type="match status" value="1"/>
</dbReference>
<evidence type="ECO:0000256" key="4">
    <source>
        <dbReference type="PIRSR" id="PIRSR001220-2"/>
    </source>
</evidence>
<feature type="domain" description="Asparaginase/glutaminase C-terminal" evidence="8">
    <location>
        <begin position="207"/>
        <end position="323"/>
    </location>
</feature>
<dbReference type="PANTHER" id="PTHR11707">
    <property type="entry name" value="L-ASPARAGINASE"/>
    <property type="match status" value="1"/>
</dbReference>
<dbReference type="PANTHER" id="PTHR11707:SF28">
    <property type="entry name" value="60 KDA LYSOPHOSPHOLIPASE"/>
    <property type="match status" value="1"/>
</dbReference>
<dbReference type="SUPFAM" id="SSF53774">
    <property type="entry name" value="Glutaminase/Asparaginase"/>
    <property type="match status" value="1"/>
</dbReference>
<feature type="active site" evidence="6">
    <location>
        <position position="88"/>
    </location>
</feature>
<dbReference type="InterPro" id="IPR004550">
    <property type="entry name" value="AsnASE_II"/>
</dbReference>
<dbReference type="Proteomes" id="UP000036902">
    <property type="component" value="Chromosome"/>
</dbReference>
<feature type="active site" description="O-isoaspartyl threonine intermediate" evidence="3">
    <location>
        <position position="12"/>
    </location>
</feature>
<dbReference type="InterPro" id="IPR027474">
    <property type="entry name" value="L-asparaginase_N"/>
</dbReference>
<dbReference type="Pfam" id="PF17763">
    <property type="entry name" value="Asparaginase_C"/>
    <property type="match status" value="1"/>
</dbReference>
<proteinExistence type="inferred from homology"/>
<dbReference type="PRINTS" id="PR00139">
    <property type="entry name" value="ASNGLNASE"/>
</dbReference>
<dbReference type="RefSeq" id="WP_048708871.1">
    <property type="nucleotide sequence ID" value="NZ_CP014646.1"/>
</dbReference>
<evidence type="ECO:0000313" key="9">
    <source>
        <dbReference type="EMBL" id="AMO35766.1"/>
    </source>
</evidence>
<dbReference type="PROSITE" id="PS00917">
    <property type="entry name" value="ASN_GLN_ASE_2"/>
    <property type="match status" value="1"/>
</dbReference>
<organism evidence="9 10">
    <name type="scientific">Thauera humireducens</name>
    <dbReference type="NCBI Taxonomy" id="1134435"/>
    <lineage>
        <taxon>Bacteria</taxon>
        <taxon>Pseudomonadati</taxon>
        <taxon>Pseudomonadota</taxon>
        <taxon>Betaproteobacteria</taxon>
        <taxon>Rhodocyclales</taxon>
        <taxon>Zoogloeaceae</taxon>
        <taxon>Thauera</taxon>
    </lineage>
</organism>
<dbReference type="InterPro" id="IPR027473">
    <property type="entry name" value="L-asparaginase_C"/>
</dbReference>
<dbReference type="SMART" id="SM00870">
    <property type="entry name" value="Asparaginase"/>
    <property type="match status" value="1"/>
</dbReference>
<dbReference type="GO" id="GO:0006528">
    <property type="term" value="P:asparagine metabolic process"/>
    <property type="evidence" value="ECO:0007669"/>
    <property type="project" value="InterPro"/>
</dbReference>
<dbReference type="KEGG" id="thu:AC731_001675"/>
<feature type="binding site" evidence="4">
    <location>
        <position position="55"/>
    </location>
    <ligand>
        <name>substrate</name>
    </ligand>
</feature>
<feature type="active site" evidence="5">
    <location>
        <position position="12"/>
    </location>
</feature>
<dbReference type="STRING" id="1134435.AC731_001675"/>
<dbReference type="Pfam" id="PF00710">
    <property type="entry name" value="Asparaginase"/>
    <property type="match status" value="1"/>
</dbReference>
<name>A0A140IDE1_9RHOO</name>
<reference evidence="10" key="1">
    <citation type="submission" date="2016-03" db="EMBL/GenBank/DDBJ databases">
        <authorList>
            <person name="Ma C."/>
            <person name="Zhou S."/>
            <person name="Yang G."/>
        </authorList>
    </citation>
    <scope>NUCLEOTIDE SEQUENCE [LARGE SCALE GENOMIC DNA]</scope>
    <source>
        <strain evidence="10">SgZ-1</strain>
    </source>
</reference>
<gene>
    <name evidence="9" type="ORF">AC731_001675</name>
</gene>
<evidence type="ECO:0000256" key="1">
    <source>
        <dbReference type="ARBA" id="ARBA00010518"/>
    </source>
</evidence>
<protein>
    <recommendedName>
        <fullName evidence="11">L-asparaginase</fullName>
    </recommendedName>
</protein>
<feature type="binding site" evidence="4">
    <location>
        <begin position="88"/>
        <end position="89"/>
    </location>
    <ligand>
        <name>substrate</name>
    </ligand>
</feature>
<dbReference type="InterPro" id="IPR037152">
    <property type="entry name" value="L-asparaginase_N_sf"/>
</dbReference>
<evidence type="ECO:0000256" key="2">
    <source>
        <dbReference type="ARBA" id="ARBA00022801"/>
    </source>
</evidence>
<evidence type="ECO:0000259" key="7">
    <source>
        <dbReference type="Pfam" id="PF00710"/>
    </source>
</evidence>
<dbReference type="InterPro" id="IPR020827">
    <property type="entry name" value="Asparaginase/glutaminase_AS1"/>
</dbReference>
<evidence type="ECO:0000259" key="8">
    <source>
        <dbReference type="Pfam" id="PF17763"/>
    </source>
</evidence>
<comment type="similarity">
    <text evidence="1">Belongs to the asparaginase 1 family.</text>
</comment>
<dbReference type="EMBL" id="CP014646">
    <property type="protein sequence ID" value="AMO35766.1"/>
    <property type="molecule type" value="Genomic_DNA"/>
</dbReference>
<dbReference type="InterPro" id="IPR027475">
    <property type="entry name" value="Asparaginase/glutaminase_AS2"/>
</dbReference>
<dbReference type="PIRSF" id="PIRSF500176">
    <property type="entry name" value="L_ASNase"/>
    <property type="match status" value="1"/>
</dbReference>
<sequence length="330" mass="34921">MKRIFLLSTGGTIASAPGQDGRDVSGALPGEALVQALALGEEVRLEVESVLQKPSNAIDATDWVTIARRCEALIAGGLADGIVITHGTDTLEDTAYFLECVLDTAKVPVVVTGSQRVPHALGSDAHANLKRAIDAAASVHSVGMGVMVAFNESLYSASFVRKVSSFRLDGFDAPGLGCLGFIDNGEVQILQRPMRQQRLMLRAPLPRVDILPVYAGASAAFLEAVLESGPAGLVIDGVGRGHVPPCWMPALRSAMDRGLSTLVCSSTLHGATHQSYQFPGSLHELEEAGAVGVRHLTARKARIRLALLLANGANTPQAIRTAFDWQQDRC</sequence>
<dbReference type="InterPro" id="IPR006034">
    <property type="entry name" value="Asparaginase/glutaminase-like"/>
</dbReference>